<reference evidence="2" key="1">
    <citation type="submission" date="2023-04" db="EMBL/GenBank/DDBJ databases">
        <title>The environmental microbiomes in feedlot watering bowls are a reservoir of florfenicol resistance for bovine respiratory disease pathogens.</title>
        <authorList>
            <person name="Kos D.W."/>
            <person name="Ruzzini A.C."/>
            <person name="Schreiner B."/>
            <person name="Jelinski M.D."/>
        </authorList>
    </citation>
    <scope>NUCLEOTIDE SEQUENCE</scope>
    <source>
        <strain evidence="2">WB3</strain>
    </source>
</reference>
<dbReference type="RefSeq" id="WP_284066711.1">
    <property type="nucleotide sequence ID" value="NZ_JASKNE010000001.1"/>
</dbReference>
<dbReference type="Pfam" id="PF16872">
    <property type="entry name" value="putAbiC"/>
    <property type="match status" value="1"/>
</dbReference>
<feature type="transmembrane region" description="Helical" evidence="1">
    <location>
        <begin position="53"/>
        <end position="74"/>
    </location>
</feature>
<evidence type="ECO:0000256" key="1">
    <source>
        <dbReference type="SAM" id="Phobius"/>
    </source>
</evidence>
<dbReference type="InterPro" id="IPR031709">
    <property type="entry name" value="PutAbiC"/>
</dbReference>
<dbReference type="Proteomes" id="UP001241935">
    <property type="component" value="Unassembled WGS sequence"/>
</dbReference>
<dbReference type="EMBL" id="JASKNE010000001">
    <property type="protein sequence ID" value="MDK1683454.1"/>
    <property type="molecule type" value="Genomic_DNA"/>
</dbReference>
<evidence type="ECO:0000313" key="2">
    <source>
        <dbReference type="EMBL" id="MDK1683454.1"/>
    </source>
</evidence>
<accession>A0AAW6UNC5</accession>
<feature type="transmembrane region" description="Helical" evidence="1">
    <location>
        <begin position="12"/>
        <end position="33"/>
    </location>
</feature>
<keyword evidence="1" id="KW-0812">Transmembrane</keyword>
<name>A0AAW6UNC5_9GAMM</name>
<keyword evidence="1" id="KW-0472">Membrane</keyword>
<evidence type="ECO:0000313" key="3">
    <source>
        <dbReference type="Proteomes" id="UP001241935"/>
    </source>
</evidence>
<organism evidence="2 3">
    <name type="scientific">Acinetobacter terrestris</name>
    <dbReference type="NCBI Taxonomy" id="2529843"/>
    <lineage>
        <taxon>Bacteria</taxon>
        <taxon>Pseudomonadati</taxon>
        <taxon>Pseudomonadota</taxon>
        <taxon>Gammaproteobacteria</taxon>
        <taxon>Moraxellales</taxon>
        <taxon>Moraxellaceae</taxon>
        <taxon>Acinetobacter</taxon>
        <taxon>Acinetobacter Taxon 24</taxon>
    </lineage>
</organism>
<comment type="caution">
    <text evidence="2">The sequence shown here is derived from an EMBL/GenBank/DDBJ whole genome shotgun (WGS) entry which is preliminary data.</text>
</comment>
<sequence>MTLNKNNFRLIGYLAFTLFCLGVPWFLFCIFLQKFSFEVWDEKSEYIENIGYLGSFMGGTLGVLLTAGSLIFLAKTLSFERQKSDQENFDNKFFLMLERLESIKDKIDESTKNKILNEIDTVSEFTIEKTLEESKKIIHKYNSEIGHYYRMLYQILKMVDKNKKIAQFKNVEISYYTNIVRATMDFKLTQILAINTYYSDNFDHEYKEFSALVKNYNFFEHMPFTIINKNISYQLLAFFLWNNNGFGNSSFVGKLNLFILEKIKKSTKYNYKYDIFHIILKNIAGCWRSVENDMEMVINTVDRFFYITYLKEKFHTELIYIHPDSYEKIKCNMFSDTGYYDMSFNIDDELNIIVHYEDQVDALMTVGAEQDSKFVVFKIVIKDSREINLNITEEFFFQDFRYNKNFVMQKNKVIT</sequence>
<protein>
    <submittedName>
        <fullName evidence="2">Phage abortive infection protein</fullName>
    </submittedName>
</protein>
<keyword evidence="1" id="KW-1133">Transmembrane helix</keyword>
<proteinExistence type="predicted"/>
<gene>
    <name evidence="2" type="ORF">QOR41_06305</name>
</gene>
<dbReference type="AlphaFoldDB" id="A0AAW6UNC5"/>